<keyword evidence="2" id="KW-1185">Reference proteome</keyword>
<dbReference type="RefSeq" id="WP_262654715.1">
    <property type="nucleotide sequence ID" value="NZ_JAOQKE010000009.1"/>
</dbReference>
<dbReference type="Proteomes" id="UP001652338">
    <property type="component" value="Unassembled WGS sequence"/>
</dbReference>
<dbReference type="EMBL" id="JAOQKE010000009">
    <property type="protein sequence ID" value="MCU6725428.1"/>
    <property type="molecule type" value="Genomic_DNA"/>
</dbReference>
<name>A0ABT2SLP4_9FIRM</name>
<comment type="caution">
    <text evidence="1">The sequence shown here is derived from an EMBL/GenBank/DDBJ whole genome shotgun (WGS) entry which is preliminary data.</text>
</comment>
<protein>
    <submittedName>
        <fullName evidence="1">Uncharacterized protein</fullName>
    </submittedName>
</protein>
<accession>A0ABT2SLP4</accession>
<reference evidence="1 2" key="1">
    <citation type="journal article" date="2021" name="ISME Commun">
        <title>Automated analysis of genomic sequences facilitates high-throughput and comprehensive description of bacteria.</title>
        <authorList>
            <person name="Hitch T.C.A."/>
        </authorList>
    </citation>
    <scope>NUCLEOTIDE SEQUENCE [LARGE SCALE GENOMIC DNA]</scope>
    <source>
        <strain evidence="1 2">Sanger_29</strain>
    </source>
</reference>
<gene>
    <name evidence="1" type="ORF">OCV47_08710</name>
</gene>
<organism evidence="1 2">
    <name type="scientific">Muricoprocola aceti</name>
    <dbReference type="NCBI Taxonomy" id="2981772"/>
    <lineage>
        <taxon>Bacteria</taxon>
        <taxon>Bacillati</taxon>
        <taxon>Bacillota</taxon>
        <taxon>Clostridia</taxon>
        <taxon>Lachnospirales</taxon>
        <taxon>Lachnospiraceae</taxon>
        <taxon>Muricoprocola</taxon>
    </lineage>
</organism>
<proteinExistence type="predicted"/>
<evidence type="ECO:0000313" key="1">
    <source>
        <dbReference type="EMBL" id="MCU6725428.1"/>
    </source>
</evidence>
<evidence type="ECO:0000313" key="2">
    <source>
        <dbReference type="Proteomes" id="UP001652338"/>
    </source>
</evidence>
<sequence>MSFSIGAVYYNKIDKETMNELITRCEKMRLLDEKHAESNFIEGKMKLL</sequence>